<keyword evidence="1" id="KW-0472">Membrane</keyword>
<evidence type="ECO:0000256" key="1">
    <source>
        <dbReference type="SAM" id="Phobius"/>
    </source>
</evidence>
<evidence type="ECO:0000313" key="2">
    <source>
        <dbReference type="EMBL" id="RZO20181.1"/>
    </source>
</evidence>
<dbReference type="Proteomes" id="UP000315782">
    <property type="component" value="Unassembled WGS sequence"/>
</dbReference>
<evidence type="ECO:0000313" key="3">
    <source>
        <dbReference type="Proteomes" id="UP000315782"/>
    </source>
</evidence>
<gene>
    <name evidence="2" type="ORF">EVA96_03075</name>
</gene>
<sequence>MNTEVRNATPEETAEWNENDYFMAMKFDPLILFVVIPGLIQVVVLAFMLASMYVNGLIFG</sequence>
<keyword evidence="1" id="KW-0812">Transmembrane</keyword>
<accession>A0A520MG76</accession>
<dbReference type="EMBL" id="SHBI01000022">
    <property type="protein sequence ID" value="RZO20181.1"/>
    <property type="molecule type" value="Genomic_DNA"/>
</dbReference>
<dbReference type="AlphaFoldDB" id="A0A520MG76"/>
<comment type="caution">
    <text evidence="2">The sequence shown here is derived from an EMBL/GenBank/DDBJ whole genome shotgun (WGS) entry which is preliminary data.</text>
</comment>
<feature type="transmembrane region" description="Helical" evidence="1">
    <location>
        <begin position="30"/>
        <end position="54"/>
    </location>
</feature>
<keyword evidence="1" id="KW-1133">Transmembrane helix</keyword>
<reference evidence="2 3" key="1">
    <citation type="submission" date="2019-02" db="EMBL/GenBank/DDBJ databases">
        <title>Prokaryotic population dynamics and viral predation in marine succession experiment using metagenomics: the confinement effect.</title>
        <authorList>
            <person name="Haro-Moreno J.M."/>
            <person name="Rodriguez-Valera F."/>
            <person name="Lopez-Perez M."/>
        </authorList>
    </citation>
    <scope>NUCLEOTIDE SEQUENCE [LARGE SCALE GENOMIC DNA]</scope>
    <source>
        <strain evidence="2">MED-G163</strain>
    </source>
</reference>
<proteinExistence type="predicted"/>
<protein>
    <submittedName>
        <fullName evidence="2">Uncharacterized protein</fullName>
    </submittedName>
</protein>
<name>A0A520MG76_9GAMM</name>
<organism evidence="2 3">
    <name type="scientific">SAR86 cluster bacterium</name>
    <dbReference type="NCBI Taxonomy" id="2030880"/>
    <lineage>
        <taxon>Bacteria</taxon>
        <taxon>Pseudomonadati</taxon>
        <taxon>Pseudomonadota</taxon>
        <taxon>Gammaproteobacteria</taxon>
        <taxon>SAR86 cluster</taxon>
    </lineage>
</organism>